<dbReference type="InterPro" id="IPR013328">
    <property type="entry name" value="6PGD_dom2"/>
</dbReference>
<dbReference type="SUPFAM" id="SSF48179">
    <property type="entry name" value="6-phosphogluconate dehydrogenase C-terminal domain-like"/>
    <property type="match status" value="1"/>
</dbReference>
<reference evidence="7 8" key="1">
    <citation type="submission" date="2019-12" db="EMBL/GenBank/DDBJ databases">
        <title>the WGS of Blastococcus saxobsidens 67B17.</title>
        <authorList>
            <person name="Jiang Z."/>
        </authorList>
    </citation>
    <scope>NUCLEOTIDE SEQUENCE [LARGE SCALE GENOMIC DNA]</scope>
    <source>
        <strain evidence="7 8">67B17</strain>
    </source>
</reference>
<dbReference type="Proteomes" id="UP000479241">
    <property type="component" value="Unassembled WGS sequence"/>
</dbReference>
<evidence type="ECO:0000313" key="8">
    <source>
        <dbReference type="Proteomes" id="UP000479241"/>
    </source>
</evidence>
<dbReference type="AlphaFoldDB" id="A0A6L9W1V2"/>
<dbReference type="PANTHER" id="PTHR43060:SF15">
    <property type="entry name" value="3-HYDROXYISOBUTYRATE DEHYDROGENASE-LIKE 1, MITOCHONDRIAL-RELATED"/>
    <property type="match status" value="1"/>
</dbReference>
<dbReference type="GO" id="GO:0050661">
    <property type="term" value="F:NADP binding"/>
    <property type="evidence" value="ECO:0007669"/>
    <property type="project" value="InterPro"/>
</dbReference>
<feature type="domain" description="3-hydroxyisobutyrate dehydrogenase-like NAD-binding" evidence="6">
    <location>
        <begin position="168"/>
        <end position="261"/>
    </location>
</feature>
<proteinExistence type="inferred from homology"/>
<evidence type="ECO:0000256" key="1">
    <source>
        <dbReference type="ARBA" id="ARBA00009080"/>
    </source>
</evidence>
<dbReference type="SUPFAM" id="SSF51735">
    <property type="entry name" value="NAD(P)-binding Rossmann-fold domains"/>
    <property type="match status" value="1"/>
</dbReference>
<name>A0A6L9W1V2_9ACTN</name>
<organism evidence="7 8">
    <name type="scientific">Blastococcus saxobsidens</name>
    <dbReference type="NCBI Taxonomy" id="138336"/>
    <lineage>
        <taxon>Bacteria</taxon>
        <taxon>Bacillati</taxon>
        <taxon>Actinomycetota</taxon>
        <taxon>Actinomycetes</taxon>
        <taxon>Geodermatophilales</taxon>
        <taxon>Geodermatophilaceae</taxon>
        <taxon>Blastococcus</taxon>
    </lineage>
</organism>
<dbReference type="PANTHER" id="PTHR43060">
    <property type="entry name" value="3-HYDROXYISOBUTYRATE DEHYDROGENASE-LIKE 1, MITOCHONDRIAL-RELATED"/>
    <property type="match status" value="1"/>
</dbReference>
<evidence type="ECO:0000256" key="3">
    <source>
        <dbReference type="ARBA" id="ARBA00023027"/>
    </source>
</evidence>
<evidence type="ECO:0000259" key="5">
    <source>
        <dbReference type="Pfam" id="PF03446"/>
    </source>
</evidence>
<evidence type="ECO:0000256" key="4">
    <source>
        <dbReference type="PIRSR" id="PIRSR000103-1"/>
    </source>
</evidence>
<dbReference type="PIRSF" id="PIRSF000103">
    <property type="entry name" value="HIBADH"/>
    <property type="match status" value="1"/>
</dbReference>
<dbReference type="InterPro" id="IPR015815">
    <property type="entry name" value="HIBADH-related"/>
</dbReference>
<keyword evidence="2" id="KW-0560">Oxidoreductase</keyword>
<dbReference type="InterPro" id="IPR008927">
    <property type="entry name" value="6-PGluconate_DH-like_C_sf"/>
</dbReference>
<dbReference type="GO" id="GO:0051287">
    <property type="term" value="F:NAD binding"/>
    <property type="evidence" value="ECO:0007669"/>
    <property type="project" value="InterPro"/>
</dbReference>
<gene>
    <name evidence="7" type="ORF">GCU60_09310</name>
</gene>
<evidence type="ECO:0000256" key="2">
    <source>
        <dbReference type="ARBA" id="ARBA00023002"/>
    </source>
</evidence>
<feature type="domain" description="6-phosphogluconate dehydrogenase NADP-binding" evidence="5">
    <location>
        <begin position="8"/>
        <end position="165"/>
    </location>
</feature>
<dbReference type="Gene3D" id="3.40.50.720">
    <property type="entry name" value="NAD(P)-binding Rossmann-like Domain"/>
    <property type="match status" value="1"/>
</dbReference>
<dbReference type="GO" id="GO:0016491">
    <property type="term" value="F:oxidoreductase activity"/>
    <property type="evidence" value="ECO:0007669"/>
    <property type="project" value="UniProtKB-KW"/>
</dbReference>
<dbReference type="InterPro" id="IPR029154">
    <property type="entry name" value="HIBADH-like_NADP-bd"/>
</dbReference>
<dbReference type="EMBL" id="JAAGWG010000011">
    <property type="protein sequence ID" value="NEK85958.1"/>
    <property type="molecule type" value="Genomic_DNA"/>
</dbReference>
<evidence type="ECO:0000259" key="6">
    <source>
        <dbReference type="Pfam" id="PF14833"/>
    </source>
</evidence>
<keyword evidence="3" id="KW-0520">NAD</keyword>
<comment type="caution">
    <text evidence="7">The sequence shown here is derived from an EMBL/GenBank/DDBJ whole genome shotgun (WGS) entry which is preliminary data.</text>
</comment>
<evidence type="ECO:0000313" key="7">
    <source>
        <dbReference type="EMBL" id="NEK85958.1"/>
    </source>
</evidence>
<sequence length="281" mass="28491">MVRNRAAVAVVGLGAMGDPIARHLLAAGVPVQVHDLDPAAVDRAVALGARAVAALRDVGRGADLVVVVVPTDEDVRSVCLGVDGLLAGCAAGAVVLLCSSVRPQTCEAVADAAPPGVGVLDAALTGGVRGAEAGEVNLLVGGDGGVLAGVRPLLEPWTKAVHHLGPLGAGQVGKTANNLVHWAQISAITEALELARRGGVPVPAMRAALQDGPTDSRTLRELEQMRLTWHAKDLANTADLAERVGLDIPMASTAREVMARTTVDDVARLLADGPLRPGGTG</sequence>
<dbReference type="Gene3D" id="1.10.1040.10">
    <property type="entry name" value="N-(1-d-carboxylethyl)-l-norvaline Dehydrogenase, domain 2"/>
    <property type="match status" value="1"/>
</dbReference>
<feature type="active site" evidence="4">
    <location>
        <position position="174"/>
    </location>
</feature>
<dbReference type="InterPro" id="IPR036291">
    <property type="entry name" value="NAD(P)-bd_dom_sf"/>
</dbReference>
<accession>A0A6L9W1V2</accession>
<dbReference type="Pfam" id="PF03446">
    <property type="entry name" value="NAD_binding_2"/>
    <property type="match status" value="1"/>
</dbReference>
<protein>
    <submittedName>
        <fullName evidence="7">NAD(P)-dependent oxidoreductase</fullName>
    </submittedName>
</protein>
<dbReference type="RefSeq" id="WP_163204498.1">
    <property type="nucleotide sequence ID" value="NZ_JAAGWG010000011.1"/>
</dbReference>
<comment type="similarity">
    <text evidence="1">Belongs to the HIBADH-related family.</text>
</comment>
<dbReference type="Pfam" id="PF14833">
    <property type="entry name" value="NAD_binding_11"/>
    <property type="match status" value="1"/>
</dbReference>
<dbReference type="InterPro" id="IPR006115">
    <property type="entry name" value="6PGDH_NADP-bd"/>
</dbReference>